<proteinExistence type="predicted"/>
<dbReference type="Pfam" id="PF14457">
    <property type="entry name" value="Prok-E2_A"/>
    <property type="match status" value="1"/>
</dbReference>
<evidence type="ECO:0000259" key="6">
    <source>
        <dbReference type="Pfam" id="PF00899"/>
    </source>
</evidence>
<dbReference type="Gene3D" id="3.40.50.720">
    <property type="entry name" value="NAD(P)-binding Rossmann-like Domain"/>
    <property type="match status" value="1"/>
</dbReference>
<reference evidence="8 9" key="1">
    <citation type="submission" date="2019-12" db="EMBL/GenBank/DDBJ databases">
        <title>Chitinophaga sp. strain ysch24 (GDMCC 1.1355), whole genome shotgun sequence.</title>
        <authorList>
            <person name="Zhang X."/>
        </authorList>
    </citation>
    <scope>NUCLEOTIDE SEQUENCE [LARGE SCALE GENOMIC DNA]</scope>
    <source>
        <strain evidence="9">ysch24</strain>
    </source>
</reference>
<dbReference type="InterPro" id="IPR000594">
    <property type="entry name" value="ThiF_NAD_FAD-bd"/>
</dbReference>
<evidence type="ECO:0000256" key="2">
    <source>
        <dbReference type="ARBA" id="ARBA00022723"/>
    </source>
</evidence>
<keyword evidence="9" id="KW-1185">Reference proteome</keyword>
<evidence type="ECO:0000313" key="8">
    <source>
        <dbReference type="EMBL" id="MVT10052.1"/>
    </source>
</evidence>
<dbReference type="AlphaFoldDB" id="A0A7K1U6R7"/>
<evidence type="ECO:0000256" key="3">
    <source>
        <dbReference type="ARBA" id="ARBA00022801"/>
    </source>
</evidence>
<dbReference type="RefSeq" id="WP_157307495.1">
    <property type="nucleotide sequence ID" value="NZ_WRXN01000007.1"/>
</dbReference>
<comment type="caution">
    <text evidence="8">The sequence shown here is derived from an EMBL/GenBank/DDBJ whole genome shotgun (WGS) entry which is preliminary data.</text>
</comment>
<evidence type="ECO:0000259" key="7">
    <source>
        <dbReference type="Pfam" id="PF14464"/>
    </source>
</evidence>
<dbReference type="Gene3D" id="3.40.140.10">
    <property type="entry name" value="Cytidine Deaminase, domain 2"/>
    <property type="match status" value="1"/>
</dbReference>
<dbReference type="InterPro" id="IPR032865">
    <property type="entry name" value="Prok-E2_A"/>
</dbReference>
<dbReference type="SUPFAM" id="SSF102712">
    <property type="entry name" value="JAB1/MPN domain"/>
    <property type="match status" value="1"/>
</dbReference>
<feature type="domain" description="THIF-type NAD/FAD binding fold" evidence="6">
    <location>
        <begin position="372"/>
        <end position="453"/>
    </location>
</feature>
<accession>A0A7K1U6R7</accession>
<keyword evidence="5" id="KW-0482">Metalloprotease</keyword>
<evidence type="ECO:0000256" key="5">
    <source>
        <dbReference type="ARBA" id="ARBA00023049"/>
    </source>
</evidence>
<keyword evidence="1" id="KW-0645">Protease</keyword>
<dbReference type="Pfam" id="PF00899">
    <property type="entry name" value="ThiF"/>
    <property type="match status" value="1"/>
</dbReference>
<evidence type="ECO:0000256" key="1">
    <source>
        <dbReference type="ARBA" id="ARBA00022670"/>
    </source>
</evidence>
<dbReference type="GO" id="GO:0008641">
    <property type="term" value="F:ubiquitin-like modifier activating enzyme activity"/>
    <property type="evidence" value="ECO:0007669"/>
    <property type="project" value="InterPro"/>
</dbReference>
<keyword evidence="4" id="KW-0862">Zinc</keyword>
<dbReference type="InterPro" id="IPR028090">
    <property type="entry name" value="JAB_dom_prok"/>
</dbReference>
<sequence length="763" mass="84467">MEQVLYSECLQPFEGQLTNPALRETIDQMKAFVAVPTLTLLNWSDSEIAVPLVLEVALPPLGNVDGVDIREKEPVVVVFSTSGYPRIAPKVFTDRLDFPDSVSPHMFLRNDGRPPGFCLVRGGLSAANEWYSNKRISDVLIRVSNWLRDAACGELALNGDSFDPLRLTSYEGTVTYDYDQLAKIVRQSSSLYLNGNFARLQFELKNTKDSFNRTLIQVVPLDKLEAEQAHEAEEGRKSKDDPTRKVLCRGLLIWSESDTPIDRYNVELPKDWDTFKNEFCGQHLIDAEALEQELCRPQSGFYVYVPIIVAIKRPKTVFGFSDAIEFINFELEQKEDPDYPDRMDPGAPLSYSSHVQPLTPAKAAAISGFNYMQEKETLIAGAGALGSKIALHLIKCGARLLIADDDWLLPHNLVRHGLNAAYTFHYKAKAMAREAIRLFPNETVRVTPFAAKADILLQKDLGEVCSRILDFTASGSFQNELIKADIGEGIEVARGYLSDTGQLGILLVEGAGRNPRIDDLQAQLYHHAIQDTQVSAWLRRESELNSKTDLVTVGVGCHSDTTVLSDDIISVHAGIMSGLVKSASQAPPSKEGMVYLNQVSQEPFFQSATARHTFLPVDVMASQNPSDWEIRFSSGIVDLLKAQMRQASPNETGGVLIGCANFKTKTIHVTGLVDAPPDSKADRCCFFRGKEGLAQTVQHITEATGGQIGYIGEWHSHPKGPDAMSGTDTETVTRFKKTYQQEVTPLPVFLLIVTPRAVLPFVF</sequence>
<dbReference type="GO" id="GO:0008237">
    <property type="term" value="F:metallopeptidase activity"/>
    <property type="evidence" value="ECO:0007669"/>
    <property type="project" value="UniProtKB-KW"/>
</dbReference>
<evidence type="ECO:0000313" key="9">
    <source>
        <dbReference type="Proteomes" id="UP000461730"/>
    </source>
</evidence>
<protein>
    <submittedName>
        <fullName evidence="8">Thiamine biosynthesis protein ThiF</fullName>
    </submittedName>
</protein>
<name>A0A7K1U6R7_9BACT</name>
<keyword evidence="2" id="KW-0479">Metal-binding</keyword>
<dbReference type="InterPro" id="IPR035985">
    <property type="entry name" value="Ubiquitin-activating_enz"/>
</dbReference>
<dbReference type="EMBL" id="WRXN01000007">
    <property type="protein sequence ID" value="MVT10052.1"/>
    <property type="molecule type" value="Genomic_DNA"/>
</dbReference>
<dbReference type="SUPFAM" id="SSF69572">
    <property type="entry name" value="Activating enzymes of the ubiquitin-like proteins"/>
    <property type="match status" value="1"/>
</dbReference>
<keyword evidence="3" id="KW-0378">Hydrolase</keyword>
<dbReference type="GO" id="GO:0046872">
    <property type="term" value="F:metal ion binding"/>
    <property type="evidence" value="ECO:0007669"/>
    <property type="project" value="UniProtKB-KW"/>
</dbReference>
<dbReference type="Pfam" id="PF14464">
    <property type="entry name" value="Prok-JAB"/>
    <property type="match status" value="1"/>
</dbReference>
<gene>
    <name evidence="8" type="ORF">GO493_17405</name>
</gene>
<organism evidence="8 9">
    <name type="scientific">Chitinophaga tropicalis</name>
    <dbReference type="NCBI Taxonomy" id="2683588"/>
    <lineage>
        <taxon>Bacteria</taxon>
        <taxon>Pseudomonadati</taxon>
        <taxon>Bacteroidota</taxon>
        <taxon>Chitinophagia</taxon>
        <taxon>Chitinophagales</taxon>
        <taxon>Chitinophagaceae</taxon>
        <taxon>Chitinophaga</taxon>
    </lineage>
</organism>
<feature type="domain" description="JAB" evidence="7">
    <location>
        <begin position="637"/>
        <end position="732"/>
    </location>
</feature>
<evidence type="ECO:0000256" key="4">
    <source>
        <dbReference type="ARBA" id="ARBA00022833"/>
    </source>
</evidence>
<dbReference type="Proteomes" id="UP000461730">
    <property type="component" value="Unassembled WGS sequence"/>
</dbReference>
<dbReference type="GO" id="GO:0006508">
    <property type="term" value="P:proteolysis"/>
    <property type="evidence" value="ECO:0007669"/>
    <property type="project" value="UniProtKB-KW"/>
</dbReference>